<dbReference type="EMBL" id="PUHY01000015">
    <property type="protein sequence ID" value="PQO29792.1"/>
    <property type="molecule type" value="Genomic_DNA"/>
</dbReference>
<keyword evidence="1" id="KW-0328">Glycosyltransferase</keyword>
<organism evidence="4 5">
    <name type="scientific">Blastopirellula marina</name>
    <dbReference type="NCBI Taxonomy" id="124"/>
    <lineage>
        <taxon>Bacteria</taxon>
        <taxon>Pseudomonadati</taxon>
        <taxon>Planctomycetota</taxon>
        <taxon>Planctomycetia</taxon>
        <taxon>Pirellulales</taxon>
        <taxon>Pirellulaceae</taxon>
        <taxon>Blastopirellula</taxon>
    </lineage>
</organism>
<dbReference type="PANTHER" id="PTHR13778:SF47">
    <property type="entry name" value="LIPOPOLYSACCHARIDE 1,3-GALACTOSYLTRANSFERASE"/>
    <property type="match status" value="1"/>
</dbReference>
<dbReference type="AlphaFoldDB" id="A0A2S8FCC5"/>
<dbReference type="PANTHER" id="PTHR13778">
    <property type="entry name" value="GLYCOSYLTRANSFERASE 8 DOMAIN-CONTAINING PROTEIN"/>
    <property type="match status" value="1"/>
</dbReference>
<dbReference type="InterPro" id="IPR002495">
    <property type="entry name" value="Glyco_trans_8"/>
</dbReference>
<gene>
    <name evidence="4" type="ORF">C5Y83_27505</name>
</gene>
<accession>A0A2S8FCC5</accession>
<evidence type="ECO:0000256" key="1">
    <source>
        <dbReference type="ARBA" id="ARBA00022676"/>
    </source>
</evidence>
<evidence type="ECO:0008006" key="6">
    <source>
        <dbReference type="Google" id="ProtNLM"/>
    </source>
</evidence>
<dbReference type="InterPro" id="IPR050748">
    <property type="entry name" value="Glycosyltrans_8_dom-fam"/>
</dbReference>
<dbReference type="SUPFAM" id="SSF53448">
    <property type="entry name" value="Nucleotide-diphospho-sugar transferases"/>
    <property type="match status" value="1"/>
</dbReference>
<sequence>MVSNSGRCVSVALAADKNILSGLHVTLLSALDRLSEKYQFDIHLFSDSLDQNDLDSVRRTLDPVEKDYMLKLEHVDTGRLKSTFPSSGVARFSGWLPYARLFMPAVLEIDRFIYLDSDLVVGVDLANVLGHEMDGALGAVSWHKRSESMDSRFFDRIGEDAEVPYFNSGVLLIDRQRWLEDSATEECLELAAKHGSEMPSADQTLLNLVYGKNFLALPRRFNTPISAERRKLKPTDVENRVIHLLGKPKPWDPLGKYFNGQYSYFEEYFRRTSLVNSKASKGNRWKSVAMIARHLRAYRKCAQSLYFGG</sequence>
<proteinExistence type="predicted"/>
<evidence type="ECO:0000313" key="5">
    <source>
        <dbReference type="Proteomes" id="UP000238322"/>
    </source>
</evidence>
<protein>
    <recommendedName>
        <fullName evidence="6">Glycosyltransferase family 8 protein</fullName>
    </recommendedName>
</protein>
<evidence type="ECO:0000256" key="2">
    <source>
        <dbReference type="ARBA" id="ARBA00022679"/>
    </source>
</evidence>
<dbReference type="Proteomes" id="UP000238322">
    <property type="component" value="Unassembled WGS sequence"/>
</dbReference>
<dbReference type="Pfam" id="PF01501">
    <property type="entry name" value="Glyco_transf_8"/>
    <property type="match status" value="1"/>
</dbReference>
<dbReference type="InterPro" id="IPR029044">
    <property type="entry name" value="Nucleotide-diphossugar_trans"/>
</dbReference>
<reference evidence="4 5" key="1">
    <citation type="submission" date="2018-02" db="EMBL/GenBank/DDBJ databases">
        <title>Comparative genomes isolates from brazilian mangrove.</title>
        <authorList>
            <person name="Araujo J.E."/>
            <person name="Taketani R.G."/>
            <person name="Silva M.C.P."/>
            <person name="Loureco M.V."/>
            <person name="Andreote F.D."/>
        </authorList>
    </citation>
    <scope>NUCLEOTIDE SEQUENCE [LARGE SCALE GENOMIC DNA]</scope>
    <source>
        <strain evidence="4 5">Hex-1 MGV</strain>
    </source>
</reference>
<dbReference type="GO" id="GO:0016757">
    <property type="term" value="F:glycosyltransferase activity"/>
    <property type="evidence" value="ECO:0007669"/>
    <property type="project" value="UniProtKB-KW"/>
</dbReference>
<dbReference type="Gene3D" id="3.90.550.10">
    <property type="entry name" value="Spore Coat Polysaccharide Biosynthesis Protein SpsA, Chain A"/>
    <property type="match status" value="1"/>
</dbReference>
<name>A0A2S8FCC5_9BACT</name>
<evidence type="ECO:0000313" key="4">
    <source>
        <dbReference type="EMBL" id="PQO29792.1"/>
    </source>
</evidence>
<keyword evidence="2" id="KW-0808">Transferase</keyword>
<evidence type="ECO:0000256" key="3">
    <source>
        <dbReference type="ARBA" id="ARBA00022723"/>
    </source>
</evidence>
<dbReference type="GO" id="GO:0046872">
    <property type="term" value="F:metal ion binding"/>
    <property type="evidence" value="ECO:0007669"/>
    <property type="project" value="UniProtKB-KW"/>
</dbReference>
<comment type="caution">
    <text evidence="4">The sequence shown here is derived from an EMBL/GenBank/DDBJ whole genome shotgun (WGS) entry which is preliminary data.</text>
</comment>
<keyword evidence="3" id="KW-0479">Metal-binding</keyword>